<accession>A0A0A8ZG17</accession>
<sequence>MLLLMLDETTDYREQLNFI</sequence>
<protein>
    <submittedName>
        <fullName evidence="1">Uncharacterized protein</fullName>
    </submittedName>
</protein>
<proteinExistence type="predicted"/>
<reference evidence="1" key="2">
    <citation type="journal article" date="2015" name="Data Brief">
        <title>Shoot transcriptome of the giant reed, Arundo donax.</title>
        <authorList>
            <person name="Barrero R.A."/>
            <person name="Guerrero F.D."/>
            <person name="Moolhuijzen P."/>
            <person name="Goolsby J.A."/>
            <person name="Tidwell J."/>
            <person name="Bellgard S.E."/>
            <person name="Bellgard M.I."/>
        </authorList>
    </citation>
    <scope>NUCLEOTIDE SEQUENCE</scope>
    <source>
        <tissue evidence="1">Shoot tissue taken approximately 20 cm above the soil surface</tissue>
    </source>
</reference>
<evidence type="ECO:0000313" key="1">
    <source>
        <dbReference type="EMBL" id="JAD33832.1"/>
    </source>
</evidence>
<dbReference type="EMBL" id="GBRH01264063">
    <property type="protein sequence ID" value="JAD33832.1"/>
    <property type="molecule type" value="Transcribed_RNA"/>
</dbReference>
<dbReference type="AlphaFoldDB" id="A0A0A8ZG17"/>
<organism evidence="1">
    <name type="scientific">Arundo donax</name>
    <name type="common">Giant reed</name>
    <name type="synonym">Donax arundinaceus</name>
    <dbReference type="NCBI Taxonomy" id="35708"/>
    <lineage>
        <taxon>Eukaryota</taxon>
        <taxon>Viridiplantae</taxon>
        <taxon>Streptophyta</taxon>
        <taxon>Embryophyta</taxon>
        <taxon>Tracheophyta</taxon>
        <taxon>Spermatophyta</taxon>
        <taxon>Magnoliopsida</taxon>
        <taxon>Liliopsida</taxon>
        <taxon>Poales</taxon>
        <taxon>Poaceae</taxon>
        <taxon>PACMAD clade</taxon>
        <taxon>Arundinoideae</taxon>
        <taxon>Arundineae</taxon>
        <taxon>Arundo</taxon>
    </lineage>
</organism>
<name>A0A0A8ZG17_ARUDO</name>
<reference evidence="1" key="1">
    <citation type="submission" date="2014-09" db="EMBL/GenBank/DDBJ databases">
        <authorList>
            <person name="Magalhaes I.L.F."/>
            <person name="Oliveira U."/>
            <person name="Santos F.R."/>
            <person name="Vidigal T.H.D.A."/>
            <person name="Brescovit A.D."/>
            <person name="Santos A.J."/>
        </authorList>
    </citation>
    <scope>NUCLEOTIDE SEQUENCE</scope>
    <source>
        <tissue evidence="1">Shoot tissue taken approximately 20 cm above the soil surface</tissue>
    </source>
</reference>